<dbReference type="InterPro" id="IPR025289">
    <property type="entry name" value="DUF4081"/>
</dbReference>
<dbReference type="OrthoDB" id="5241264at2"/>
<dbReference type="PANTHER" id="PTHR43072:SF54">
    <property type="entry name" value="GCN5-RELATED N-ACETYLTRANSFERASE"/>
    <property type="match status" value="1"/>
</dbReference>
<dbReference type="InterPro" id="IPR000182">
    <property type="entry name" value="GNAT_dom"/>
</dbReference>
<dbReference type="PIRSF" id="PIRSF021603">
    <property type="entry name" value="UCP21603_acetyltransf"/>
    <property type="match status" value="1"/>
</dbReference>
<comment type="caution">
    <text evidence="2">The sequence shown here is derived from an EMBL/GenBank/DDBJ whole genome shotgun (WGS) entry which is preliminary data.</text>
</comment>
<dbReference type="SUPFAM" id="SSF55729">
    <property type="entry name" value="Acyl-CoA N-acyltransferases (Nat)"/>
    <property type="match status" value="1"/>
</dbReference>
<proteinExistence type="predicted"/>
<feature type="domain" description="N-acetyltransferase" evidence="1">
    <location>
        <begin position="145"/>
        <end position="285"/>
    </location>
</feature>
<dbReference type="AlphaFoldDB" id="A0A255EG41"/>
<dbReference type="Gene3D" id="3.40.630.30">
    <property type="match status" value="1"/>
</dbReference>
<accession>A0A255EG41</accession>
<evidence type="ECO:0000313" key="2">
    <source>
        <dbReference type="EMBL" id="OYN89921.1"/>
    </source>
</evidence>
<reference evidence="2 3" key="1">
    <citation type="submission" date="2017-07" db="EMBL/GenBank/DDBJ databases">
        <title>Draft whole genome sequences of clinical Proprionibacteriaceae strains.</title>
        <authorList>
            <person name="Bernier A.-M."/>
            <person name="Bernard K."/>
            <person name="Domingo M.-C."/>
        </authorList>
    </citation>
    <scope>NUCLEOTIDE SEQUENCE [LARGE SCALE GENOMIC DNA]</scope>
    <source>
        <strain evidence="2 3">NML 150081</strain>
    </source>
</reference>
<organism evidence="2 3">
    <name type="scientific">Parenemella sanctibonifatiensis</name>
    <dbReference type="NCBI Taxonomy" id="2016505"/>
    <lineage>
        <taxon>Bacteria</taxon>
        <taxon>Bacillati</taxon>
        <taxon>Actinomycetota</taxon>
        <taxon>Actinomycetes</taxon>
        <taxon>Propionibacteriales</taxon>
        <taxon>Propionibacteriaceae</taxon>
        <taxon>Parenemella</taxon>
    </lineage>
</organism>
<sequence length="285" mass="31296">MSAPSQTGTVRILNNDDLRDVIRVLLQQPVDSVFVASRIRRAGLEEFQLGAQIWGYEEDGQLLSLCHAGANLVPVEASDAALAAYVERCGPQRRCSSITGPAEVALKFHRMLIDRWGGSWLNPREIRAHQPVMTIEEDPHIEGDPRVRRMGNEDLAAYYPAAVAMYTEEVGTSPVTPDNPDSYKFYVRNLIATGSAFGIVDNGATVFKADLGSVTAAVCQVQGVWIDPDHRGQGLAAPAMASVVRMAREQIPVVSLYVNDFNTPARKTYQRVGFQETGEFATILY</sequence>
<dbReference type="Pfam" id="PF13312">
    <property type="entry name" value="DUF4081"/>
    <property type="match status" value="1"/>
</dbReference>
<gene>
    <name evidence="2" type="ORF">CGZ91_10535</name>
</gene>
<dbReference type="Proteomes" id="UP000216300">
    <property type="component" value="Unassembled WGS sequence"/>
</dbReference>
<dbReference type="PROSITE" id="PS51186">
    <property type="entry name" value="GNAT"/>
    <property type="match status" value="1"/>
</dbReference>
<dbReference type="PANTHER" id="PTHR43072">
    <property type="entry name" value="N-ACETYLTRANSFERASE"/>
    <property type="match status" value="1"/>
</dbReference>
<dbReference type="EMBL" id="NMVJ01000008">
    <property type="protein sequence ID" value="OYN89921.1"/>
    <property type="molecule type" value="Genomic_DNA"/>
</dbReference>
<dbReference type="GO" id="GO:0016747">
    <property type="term" value="F:acyltransferase activity, transferring groups other than amino-acyl groups"/>
    <property type="evidence" value="ECO:0007669"/>
    <property type="project" value="InterPro"/>
</dbReference>
<evidence type="ECO:0000313" key="3">
    <source>
        <dbReference type="Proteomes" id="UP000216300"/>
    </source>
</evidence>
<keyword evidence="2" id="KW-0808">Transferase</keyword>
<dbReference type="Pfam" id="PF00583">
    <property type="entry name" value="Acetyltransf_1"/>
    <property type="match status" value="1"/>
</dbReference>
<protein>
    <submittedName>
        <fullName evidence="2">GNAT family N-acetyltransferase</fullName>
    </submittedName>
</protein>
<dbReference type="InterPro" id="IPR016794">
    <property type="entry name" value="UCP21603_acetyltransf"/>
</dbReference>
<keyword evidence="3" id="KW-1185">Reference proteome</keyword>
<dbReference type="RefSeq" id="WP_094454948.1">
    <property type="nucleotide sequence ID" value="NZ_NMVJ01000008.1"/>
</dbReference>
<dbReference type="InterPro" id="IPR016181">
    <property type="entry name" value="Acyl_CoA_acyltransferase"/>
</dbReference>
<name>A0A255EG41_9ACTN</name>
<evidence type="ECO:0000259" key="1">
    <source>
        <dbReference type="PROSITE" id="PS51186"/>
    </source>
</evidence>